<name>A0ABW2HFA2_9MICO</name>
<accession>A0ABW2HFA2</accession>
<dbReference type="InterPro" id="IPR051610">
    <property type="entry name" value="GPI/OXD"/>
</dbReference>
<evidence type="ECO:0000256" key="1">
    <source>
        <dbReference type="ARBA" id="ARBA00022723"/>
    </source>
</evidence>
<evidence type="ECO:0000313" key="4">
    <source>
        <dbReference type="Proteomes" id="UP001596507"/>
    </source>
</evidence>
<comment type="caution">
    <text evidence="3">The sequence shown here is derived from an EMBL/GenBank/DDBJ whole genome shotgun (WGS) entry which is preliminary data.</text>
</comment>
<feature type="domain" description="Cupin type-2" evidence="2">
    <location>
        <begin position="56"/>
        <end position="134"/>
    </location>
</feature>
<sequence>MGDHHGAQQKVDPTERPLVQRRGGEHYDWALYGGAGQVQIEWYFRASSRLGPNVMLYHLEPGASEGEHFHLEGDEGSCSEQSSDELYLVTSGEVVVTLGDERHVLAAGDAVYAPAGLPHGVANETEAPAELVLLFGPPQDSQP</sequence>
<dbReference type="Pfam" id="PF07883">
    <property type="entry name" value="Cupin_2"/>
    <property type="match status" value="1"/>
</dbReference>
<dbReference type="Gene3D" id="2.60.120.10">
    <property type="entry name" value="Jelly Rolls"/>
    <property type="match status" value="1"/>
</dbReference>
<keyword evidence="4" id="KW-1185">Reference proteome</keyword>
<evidence type="ECO:0000313" key="3">
    <source>
        <dbReference type="EMBL" id="MFC7269122.1"/>
    </source>
</evidence>
<organism evidence="3 4">
    <name type="scientific">Microbacterium fluvii</name>
    <dbReference type="NCBI Taxonomy" id="415215"/>
    <lineage>
        <taxon>Bacteria</taxon>
        <taxon>Bacillati</taxon>
        <taxon>Actinomycetota</taxon>
        <taxon>Actinomycetes</taxon>
        <taxon>Micrococcales</taxon>
        <taxon>Microbacteriaceae</taxon>
        <taxon>Microbacterium</taxon>
    </lineage>
</organism>
<dbReference type="InterPro" id="IPR013096">
    <property type="entry name" value="Cupin_2"/>
</dbReference>
<gene>
    <name evidence="3" type="ORF">ACFQRL_09150</name>
</gene>
<reference evidence="4" key="1">
    <citation type="journal article" date="2019" name="Int. J. Syst. Evol. Microbiol.">
        <title>The Global Catalogue of Microorganisms (GCM) 10K type strain sequencing project: providing services to taxonomists for standard genome sequencing and annotation.</title>
        <authorList>
            <consortium name="The Broad Institute Genomics Platform"/>
            <consortium name="The Broad Institute Genome Sequencing Center for Infectious Disease"/>
            <person name="Wu L."/>
            <person name="Ma J."/>
        </authorList>
    </citation>
    <scope>NUCLEOTIDE SEQUENCE [LARGE SCALE GENOMIC DNA]</scope>
    <source>
        <strain evidence="4">CGMCC 1.15772</strain>
    </source>
</reference>
<evidence type="ECO:0000259" key="2">
    <source>
        <dbReference type="Pfam" id="PF07883"/>
    </source>
</evidence>
<keyword evidence="1" id="KW-0479">Metal-binding</keyword>
<dbReference type="InterPro" id="IPR011051">
    <property type="entry name" value="RmlC_Cupin_sf"/>
</dbReference>
<dbReference type="SUPFAM" id="SSF51182">
    <property type="entry name" value="RmlC-like cupins"/>
    <property type="match status" value="1"/>
</dbReference>
<proteinExistence type="predicted"/>
<dbReference type="Proteomes" id="UP001596507">
    <property type="component" value="Unassembled WGS sequence"/>
</dbReference>
<dbReference type="InterPro" id="IPR014710">
    <property type="entry name" value="RmlC-like_jellyroll"/>
</dbReference>
<dbReference type="EMBL" id="JBHTBE010000002">
    <property type="protein sequence ID" value="MFC7269122.1"/>
    <property type="molecule type" value="Genomic_DNA"/>
</dbReference>
<dbReference type="RefSeq" id="WP_262874051.1">
    <property type="nucleotide sequence ID" value="NZ_BAABKW010000012.1"/>
</dbReference>
<dbReference type="PANTHER" id="PTHR35848">
    <property type="entry name" value="OXALATE-BINDING PROTEIN"/>
    <property type="match status" value="1"/>
</dbReference>
<protein>
    <submittedName>
        <fullName evidence="3">Cupin domain-containing protein</fullName>
    </submittedName>
</protein>